<dbReference type="GO" id="GO:0071555">
    <property type="term" value="P:cell wall organization"/>
    <property type="evidence" value="ECO:0007669"/>
    <property type="project" value="UniProtKB-KW"/>
</dbReference>
<keyword evidence="8 13" id="KW-0472">Membrane</keyword>
<comment type="cofactor">
    <cofactor evidence="11">
        <name>Mn(2+)</name>
        <dbReference type="ChEBI" id="CHEBI:29035"/>
    </cofactor>
</comment>
<gene>
    <name evidence="14" type="ORF">ACJIZ3_004920</name>
</gene>
<dbReference type="Gene3D" id="3.90.550.10">
    <property type="entry name" value="Spore Coat Polysaccharide Biosynthesis Protein SpsA, Chain A"/>
    <property type="match status" value="1"/>
</dbReference>
<dbReference type="Proteomes" id="UP001634393">
    <property type="component" value="Unassembled WGS sequence"/>
</dbReference>
<keyword evidence="5 13" id="KW-0735">Signal-anchor</keyword>
<keyword evidence="7 13" id="KW-0333">Golgi apparatus</keyword>
<evidence type="ECO:0000256" key="9">
    <source>
        <dbReference type="ARBA" id="ARBA00023180"/>
    </source>
</evidence>
<dbReference type="EC" id="2.4.-.-" evidence="13"/>
<keyword evidence="6 13" id="KW-1133">Transmembrane helix</keyword>
<proteinExistence type="inferred from homology"/>
<organism evidence="14 15">
    <name type="scientific">Penstemon smallii</name>
    <dbReference type="NCBI Taxonomy" id="265156"/>
    <lineage>
        <taxon>Eukaryota</taxon>
        <taxon>Viridiplantae</taxon>
        <taxon>Streptophyta</taxon>
        <taxon>Embryophyta</taxon>
        <taxon>Tracheophyta</taxon>
        <taxon>Spermatophyta</taxon>
        <taxon>Magnoliopsida</taxon>
        <taxon>eudicotyledons</taxon>
        <taxon>Gunneridae</taxon>
        <taxon>Pentapetalae</taxon>
        <taxon>asterids</taxon>
        <taxon>lamiids</taxon>
        <taxon>Lamiales</taxon>
        <taxon>Plantaginaceae</taxon>
        <taxon>Cheloneae</taxon>
        <taxon>Penstemon</taxon>
    </lineage>
</organism>
<keyword evidence="15" id="KW-1185">Reference proteome</keyword>
<sequence length="420" mass="47739">MASIRRTLSPVPRPGALMNGEASQLASPLSKSSSNSQNYTPPSGSLSSSLGSLDYALYKAQSFILGLFSHRSSRPFDKPRVKGQFWRRAFLHFLMCFIVGVFVGLTPSVSLNLTTNIMYKNQEFDFGGGYENDTLVVSSVPLKENSTSETNEVNVELKIETFNGVFRKLLIVITPTITRPLQNYYLNRLSNTLKLVAHPLLWIVVEMDSQSIETAELLMNTGVMYRHLVCNIKNSTGTMDRSVLLRNTALSHIEKHRLDGIIYFADDDRIYSTTLFDQMRQVSRFGAWTVAKLVESKGKIFFEGPICNGSQVIGWHVPDMAKRYRRFHVEMSGFAFNSTIIWDQKRWNRPTLEPIRQLETVQEGFQASTFIRQVVENESQMECFSMNSSEIMVWHHTADLHSYPQNWFTSNNLGSIVPLS</sequence>
<feature type="site" description="Interaction with galactose moiety of substrate glycoprotein" evidence="12">
    <location>
        <position position="303"/>
    </location>
</feature>
<evidence type="ECO:0000256" key="4">
    <source>
        <dbReference type="ARBA" id="ARBA00022692"/>
    </source>
</evidence>
<accession>A0ABD3S3F8</accession>
<comment type="function">
    <text evidence="13">Involved in the synthesis of glucuronoxylan hemicellulose in secondary cell walls.</text>
</comment>
<protein>
    <recommendedName>
        <fullName evidence="13">Glycosyltransferases</fullName>
        <ecNumber evidence="13">2.4.-.-</ecNumber>
    </recommendedName>
</protein>
<evidence type="ECO:0000256" key="6">
    <source>
        <dbReference type="ARBA" id="ARBA00022989"/>
    </source>
</evidence>
<dbReference type="InterPro" id="IPR005027">
    <property type="entry name" value="Glyco_trans_43"/>
</dbReference>
<keyword evidence="11" id="KW-0479">Metal-binding</keyword>
<evidence type="ECO:0000256" key="5">
    <source>
        <dbReference type="ARBA" id="ARBA00022968"/>
    </source>
</evidence>
<evidence type="ECO:0000256" key="3">
    <source>
        <dbReference type="ARBA" id="ARBA00022679"/>
    </source>
</evidence>
<reference evidence="14 15" key="1">
    <citation type="submission" date="2024-12" db="EMBL/GenBank/DDBJ databases">
        <title>The unique morphological basis and parallel evolutionary history of personate flowers in Penstemon.</title>
        <authorList>
            <person name="Depatie T.H."/>
            <person name="Wessinger C.A."/>
        </authorList>
    </citation>
    <scope>NUCLEOTIDE SEQUENCE [LARGE SCALE GENOMIC DNA]</scope>
    <source>
        <strain evidence="14">WTNN_2</strain>
        <tissue evidence="14">Leaf</tissue>
    </source>
</reference>
<evidence type="ECO:0000256" key="12">
    <source>
        <dbReference type="PIRSR" id="PIRSR605027-4"/>
    </source>
</evidence>
<evidence type="ECO:0000313" key="15">
    <source>
        <dbReference type="Proteomes" id="UP001634393"/>
    </source>
</evidence>
<keyword evidence="3 13" id="KW-0808">Transferase</keyword>
<dbReference type="GO" id="GO:0000139">
    <property type="term" value="C:Golgi membrane"/>
    <property type="evidence" value="ECO:0007669"/>
    <property type="project" value="UniProtKB-SubCell"/>
</dbReference>
<evidence type="ECO:0000256" key="7">
    <source>
        <dbReference type="ARBA" id="ARBA00023034"/>
    </source>
</evidence>
<name>A0ABD3S3F8_9LAMI</name>
<keyword evidence="9" id="KW-0325">Glycoprotein</keyword>
<comment type="subcellular location">
    <subcellularLocation>
        <location evidence="1 13">Golgi apparatus membrane</location>
        <topology evidence="1 13">Single-pass type II membrane protein</topology>
    </subcellularLocation>
</comment>
<keyword evidence="10 13" id="KW-0961">Cell wall biogenesis/degradation</keyword>
<dbReference type="PANTHER" id="PTHR10896:SF20">
    <property type="entry name" value="BETA-1,4-XYLOSYLTRANSFERASE IRX9L-RELATED"/>
    <property type="match status" value="1"/>
</dbReference>
<dbReference type="Pfam" id="PF03360">
    <property type="entry name" value="Glyco_transf_43"/>
    <property type="match status" value="1"/>
</dbReference>
<evidence type="ECO:0000256" key="1">
    <source>
        <dbReference type="ARBA" id="ARBA00004323"/>
    </source>
</evidence>
<evidence type="ECO:0000256" key="13">
    <source>
        <dbReference type="RuleBase" id="RU363127"/>
    </source>
</evidence>
<dbReference type="AlphaFoldDB" id="A0ABD3S3F8"/>
<dbReference type="PANTHER" id="PTHR10896">
    <property type="entry name" value="GALACTOSYLGALACTOSYLXYLOSYLPROTEIN 3-BETA-GLUCURONOSYLTRANSFERASE BETA-1,3-GLUCURONYLTRANSFERASE"/>
    <property type="match status" value="1"/>
</dbReference>
<comment type="caution">
    <text evidence="14">The sequence shown here is derived from an EMBL/GenBank/DDBJ whole genome shotgun (WGS) entry which is preliminary data.</text>
</comment>
<evidence type="ECO:0000256" key="2">
    <source>
        <dbReference type="ARBA" id="ARBA00007706"/>
    </source>
</evidence>
<keyword evidence="4 13" id="KW-0812">Transmembrane</keyword>
<evidence type="ECO:0000256" key="11">
    <source>
        <dbReference type="PIRSR" id="PIRSR605027-3"/>
    </source>
</evidence>
<evidence type="ECO:0000256" key="10">
    <source>
        <dbReference type="ARBA" id="ARBA00023316"/>
    </source>
</evidence>
<dbReference type="GO" id="GO:0016740">
    <property type="term" value="F:transferase activity"/>
    <property type="evidence" value="ECO:0007669"/>
    <property type="project" value="UniProtKB-KW"/>
</dbReference>
<feature type="binding site" evidence="11">
    <location>
        <position position="268"/>
    </location>
    <ligand>
        <name>Mn(2+)</name>
        <dbReference type="ChEBI" id="CHEBI:29035"/>
    </ligand>
</feature>
<feature type="transmembrane region" description="Helical" evidence="13">
    <location>
        <begin position="89"/>
        <end position="111"/>
    </location>
</feature>
<evidence type="ECO:0000256" key="8">
    <source>
        <dbReference type="ARBA" id="ARBA00023136"/>
    </source>
</evidence>
<comment type="similarity">
    <text evidence="2 13">Belongs to the glycosyltransferase 43 family.</text>
</comment>
<keyword evidence="11" id="KW-0464">Manganese</keyword>
<dbReference type="EMBL" id="JBJXBP010000007">
    <property type="protein sequence ID" value="KAL3819015.1"/>
    <property type="molecule type" value="Genomic_DNA"/>
</dbReference>
<dbReference type="CDD" id="cd00218">
    <property type="entry name" value="GlcAT-I"/>
    <property type="match status" value="1"/>
</dbReference>
<evidence type="ECO:0000313" key="14">
    <source>
        <dbReference type="EMBL" id="KAL3819015.1"/>
    </source>
</evidence>
<dbReference type="InterPro" id="IPR029044">
    <property type="entry name" value="Nucleotide-diphossugar_trans"/>
</dbReference>
<dbReference type="SUPFAM" id="SSF53448">
    <property type="entry name" value="Nucleotide-diphospho-sugar transferases"/>
    <property type="match status" value="1"/>
</dbReference>